<sequence>MQNYYIATTTLYQDLLQNVIPWQQLRKVNWMNQQATSKKAYRPTKAEHIANVITHGVWIVPSVLATLELLARSHNGAQFLFALVYGATLIFLVSVSTGFHCVFYRNKHGPWKDVLHRCDRAMIYIFIAGSYFPWLILQSLPSNCWTFSMKWLVWLLAALRIIYQEVFHEKYKKLETICYVFMSTLPFSFITQHDFPGKTELKIGGMVYALVGVIFFKIDSSIPSAVHYFAILNYLYPELPIHQPSLSITS</sequence>
<protein>
    <recommendedName>
        <fullName evidence="9">Monocyte to macrophage differentiation factor 2</fullName>
    </recommendedName>
</protein>
<reference evidence="8" key="1">
    <citation type="submission" date="2023-01" db="EMBL/GenBank/DDBJ databases">
        <title>Key to firefly adult light organ development and bioluminescence: homeobox transcription factors regulate luciferase expression and transportation to peroxisome.</title>
        <authorList>
            <person name="Fu X."/>
        </authorList>
    </citation>
    <scope>NUCLEOTIDE SEQUENCE [LARGE SCALE GENOMIC DNA]</scope>
</reference>
<feature type="transmembrane region" description="Helical" evidence="6">
    <location>
        <begin position="48"/>
        <end position="67"/>
    </location>
</feature>
<comment type="similarity">
    <text evidence="2">Belongs to the ADIPOR family.</text>
</comment>
<name>A0AAN7SP94_9COLE</name>
<evidence type="ECO:0000256" key="3">
    <source>
        <dbReference type="ARBA" id="ARBA00022692"/>
    </source>
</evidence>
<organism evidence="7 8">
    <name type="scientific">Aquatica leii</name>
    <dbReference type="NCBI Taxonomy" id="1421715"/>
    <lineage>
        <taxon>Eukaryota</taxon>
        <taxon>Metazoa</taxon>
        <taxon>Ecdysozoa</taxon>
        <taxon>Arthropoda</taxon>
        <taxon>Hexapoda</taxon>
        <taxon>Insecta</taxon>
        <taxon>Pterygota</taxon>
        <taxon>Neoptera</taxon>
        <taxon>Endopterygota</taxon>
        <taxon>Coleoptera</taxon>
        <taxon>Polyphaga</taxon>
        <taxon>Elateriformia</taxon>
        <taxon>Elateroidea</taxon>
        <taxon>Lampyridae</taxon>
        <taxon>Luciolinae</taxon>
        <taxon>Aquatica</taxon>
    </lineage>
</organism>
<proteinExistence type="inferred from homology"/>
<dbReference type="InterPro" id="IPR004254">
    <property type="entry name" value="AdipoR/HlyIII-related"/>
</dbReference>
<evidence type="ECO:0000256" key="2">
    <source>
        <dbReference type="ARBA" id="ARBA00007018"/>
    </source>
</evidence>
<keyword evidence="4 6" id="KW-1133">Transmembrane helix</keyword>
<feature type="transmembrane region" description="Helical" evidence="6">
    <location>
        <begin position="79"/>
        <end position="103"/>
    </location>
</feature>
<dbReference type="Proteomes" id="UP001353858">
    <property type="component" value="Unassembled WGS sequence"/>
</dbReference>
<evidence type="ECO:0008006" key="9">
    <source>
        <dbReference type="Google" id="ProtNLM"/>
    </source>
</evidence>
<comment type="caution">
    <text evidence="7">The sequence shown here is derived from an EMBL/GenBank/DDBJ whole genome shotgun (WGS) entry which is preliminary data.</text>
</comment>
<evidence type="ECO:0000256" key="6">
    <source>
        <dbReference type="SAM" id="Phobius"/>
    </source>
</evidence>
<evidence type="ECO:0000313" key="8">
    <source>
        <dbReference type="Proteomes" id="UP001353858"/>
    </source>
</evidence>
<feature type="transmembrane region" description="Helical" evidence="6">
    <location>
        <begin position="123"/>
        <end position="141"/>
    </location>
</feature>
<evidence type="ECO:0000256" key="5">
    <source>
        <dbReference type="ARBA" id="ARBA00023136"/>
    </source>
</evidence>
<keyword evidence="8" id="KW-1185">Reference proteome</keyword>
<dbReference type="PANTHER" id="PTHR20855:SF3">
    <property type="entry name" value="LD03007P"/>
    <property type="match status" value="1"/>
</dbReference>
<keyword evidence="3 6" id="KW-0812">Transmembrane</keyword>
<feature type="transmembrane region" description="Helical" evidence="6">
    <location>
        <begin position="147"/>
        <end position="163"/>
    </location>
</feature>
<keyword evidence="5 6" id="KW-0472">Membrane</keyword>
<dbReference type="EMBL" id="JARPUR010000005">
    <property type="protein sequence ID" value="KAK4875430.1"/>
    <property type="molecule type" value="Genomic_DNA"/>
</dbReference>
<accession>A0AAN7SP94</accession>
<evidence type="ECO:0000313" key="7">
    <source>
        <dbReference type="EMBL" id="KAK4875430.1"/>
    </source>
</evidence>
<dbReference type="GO" id="GO:0016020">
    <property type="term" value="C:membrane"/>
    <property type="evidence" value="ECO:0007669"/>
    <property type="project" value="UniProtKB-SubCell"/>
</dbReference>
<dbReference type="PANTHER" id="PTHR20855">
    <property type="entry name" value="ADIPOR/PROGESTIN RECEPTOR-RELATED"/>
    <property type="match status" value="1"/>
</dbReference>
<comment type="subcellular location">
    <subcellularLocation>
        <location evidence="1">Membrane</location>
        <topology evidence="1">Multi-pass membrane protein</topology>
    </subcellularLocation>
</comment>
<dbReference type="Pfam" id="PF03006">
    <property type="entry name" value="HlyIII"/>
    <property type="match status" value="1"/>
</dbReference>
<evidence type="ECO:0000256" key="4">
    <source>
        <dbReference type="ARBA" id="ARBA00022989"/>
    </source>
</evidence>
<evidence type="ECO:0000256" key="1">
    <source>
        <dbReference type="ARBA" id="ARBA00004141"/>
    </source>
</evidence>
<dbReference type="AlphaFoldDB" id="A0AAN7SP94"/>
<gene>
    <name evidence="7" type="ORF">RN001_011852</name>
</gene>